<evidence type="ECO:0000313" key="9">
    <source>
        <dbReference type="EMBL" id="CAG2226906.1"/>
    </source>
</evidence>
<dbReference type="Proteomes" id="UP000683360">
    <property type="component" value="Unassembled WGS sequence"/>
</dbReference>
<dbReference type="SMART" id="SM00389">
    <property type="entry name" value="HOX"/>
    <property type="match status" value="1"/>
</dbReference>
<keyword evidence="2 5" id="KW-0238">DNA-binding</keyword>
<dbReference type="CDD" id="cd00086">
    <property type="entry name" value="homeodomain"/>
    <property type="match status" value="1"/>
</dbReference>
<dbReference type="PANTHER" id="PTHR24333">
    <property type="entry name" value="HOMEO BOX HB9 LIKE A-RELATED"/>
    <property type="match status" value="1"/>
</dbReference>
<evidence type="ECO:0000256" key="4">
    <source>
        <dbReference type="ARBA" id="ARBA00023242"/>
    </source>
</evidence>
<evidence type="ECO:0000256" key="1">
    <source>
        <dbReference type="ARBA" id="ARBA00004123"/>
    </source>
</evidence>
<evidence type="ECO:0000256" key="2">
    <source>
        <dbReference type="ARBA" id="ARBA00023125"/>
    </source>
</evidence>
<name>A0A8S3T5X9_MYTED</name>
<dbReference type="Pfam" id="PF00046">
    <property type="entry name" value="Homeodomain"/>
    <property type="match status" value="1"/>
</dbReference>
<reference evidence="9" key="1">
    <citation type="submission" date="2021-03" db="EMBL/GenBank/DDBJ databases">
        <authorList>
            <person name="Bekaert M."/>
        </authorList>
    </citation>
    <scope>NUCLEOTIDE SEQUENCE</scope>
</reference>
<feature type="domain" description="Homeobox" evidence="8">
    <location>
        <begin position="121"/>
        <end position="181"/>
    </location>
</feature>
<evidence type="ECO:0000256" key="5">
    <source>
        <dbReference type="PROSITE-ProRule" id="PRU00108"/>
    </source>
</evidence>
<accession>A0A8S3T5X9</accession>
<gene>
    <name evidence="9" type="ORF">MEDL_39893</name>
</gene>
<dbReference type="OrthoDB" id="6159439at2759"/>
<comment type="caution">
    <text evidence="9">The sequence shown here is derived from an EMBL/GenBank/DDBJ whole genome shotgun (WGS) entry which is preliminary data.</text>
</comment>
<evidence type="ECO:0000256" key="3">
    <source>
        <dbReference type="ARBA" id="ARBA00023155"/>
    </source>
</evidence>
<dbReference type="InterPro" id="IPR001356">
    <property type="entry name" value="HD"/>
</dbReference>
<organism evidence="9 10">
    <name type="scientific">Mytilus edulis</name>
    <name type="common">Blue mussel</name>
    <dbReference type="NCBI Taxonomy" id="6550"/>
    <lineage>
        <taxon>Eukaryota</taxon>
        <taxon>Metazoa</taxon>
        <taxon>Spiralia</taxon>
        <taxon>Lophotrochozoa</taxon>
        <taxon>Mollusca</taxon>
        <taxon>Bivalvia</taxon>
        <taxon>Autobranchia</taxon>
        <taxon>Pteriomorphia</taxon>
        <taxon>Mytilida</taxon>
        <taxon>Mytiloidea</taxon>
        <taxon>Mytilidae</taxon>
        <taxon>Mytilinae</taxon>
        <taxon>Mytilus</taxon>
    </lineage>
</organism>
<dbReference type="InterPro" id="IPR009057">
    <property type="entry name" value="Homeodomain-like_sf"/>
</dbReference>
<dbReference type="GO" id="GO:0000981">
    <property type="term" value="F:DNA-binding transcription factor activity, RNA polymerase II-specific"/>
    <property type="evidence" value="ECO:0007669"/>
    <property type="project" value="InterPro"/>
</dbReference>
<feature type="compositionally biased region" description="Low complexity" evidence="7">
    <location>
        <begin position="99"/>
        <end position="113"/>
    </location>
</feature>
<protein>
    <submittedName>
        <fullName evidence="9">BARHL</fullName>
    </submittedName>
</protein>
<dbReference type="InterPro" id="IPR050848">
    <property type="entry name" value="Homeobox_TF"/>
</dbReference>
<dbReference type="GO" id="GO:0005634">
    <property type="term" value="C:nucleus"/>
    <property type="evidence" value="ECO:0007669"/>
    <property type="project" value="UniProtKB-SubCell"/>
</dbReference>
<dbReference type="PANTHER" id="PTHR24333:SF8">
    <property type="entry name" value="HOMEOBOX PROTEIN CEH-62"/>
    <property type="match status" value="1"/>
</dbReference>
<dbReference type="PROSITE" id="PS00027">
    <property type="entry name" value="HOMEOBOX_1"/>
    <property type="match status" value="1"/>
</dbReference>
<dbReference type="PROSITE" id="PS50071">
    <property type="entry name" value="HOMEOBOX_2"/>
    <property type="match status" value="1"/>
</dbReference>
<dbReference type="Gene3D" id="1.10.10.60">
    <property type="entry name" value="Homeodomain-like"/>
    <property type="match status" value="1"/>
</dbReference>
<dbReference type="SUPFAM" id="SSF46689">
    <property type="entry name" value="Homeodomain-like"/>
    <property type="match status" value="1"/>
</dbReference>
<feature type="compositionally biased region" description="Polar residues" evidence="7">
    <location>
        <begin position="89"/>
        <end position="98"/>
    </location>
</feature>
<dbReference type="AlphaFoldDB" id="A0A8S3T5X9"/>
<evidence type="ECO:0000256" key="7">
    <source>
        <dbReference type="SAM" id="MobiDB-lite"/>
    </source>
</evidence>
<evidence type="ECO:0000259" key="8">
    <source>
        <dbReference type="PROSITE" id="PS50071"/>
    </source>
</evidence>
<dbReference type="InterPro" id="IPR017970">
    <property type="entry name" value="Homeobox_CS"/>
</dbReference>
<keyword evidence="4 5" id="KW-0539">Nucleus</keyword>
<dbReference type="EMBL" id="CAJPWZ010001945">
    <property type="protein sequence ID" value="CAG2226906.1"/>
    <property type="molecule type" value="Genomic_DNA"/>
</dbReference>
<dbReference type="GO" id="GO:0003677">
    <property type="term" value="F:DNA binding"/>
    <property type="evidence" value="ECO:0007669"/>
    <property type="project" value="UniProtKB-UniRule"/>
</dbReference>
<keyword evidence="3 5" id="KW-0371">Homeobox</keyword>
<feature type="DNA-binding region" description="Homeobox" evidence="5">
    <location>
        <begin position="123"/>
        <end position="182"/>
    </location>
</feature>
<evidence type="ECO:0000313" key="10">
    <source>
        <dbReference type="Proteomes" id="UP000683360"/>
    </source>
</evidence>
<feature type="region of interest" description="Disordered" evidence="7">
    <location>
        <begin position="81"/>
        <end position="124"/>
    </location>
</feature>
<evidence type="ECO:0000256" key="6">
    <source>
        <dbReference type="RuleBase" id="RU000682"/>
    </source>
</evidence>
<keyword evidence="10" id="KW-1185">Reference proteome</keyword>
<comment type="subcellular location">
    <subcellularLocation>
        <location evidence="1 5 6">Nucleus</location>
    </subcellularLocation>
</comment>
<sequence>MSLVTVQKPVKMPFSIDELAKSSRVSSLEQAKHVGSIYAKFQRIVNFQQENTPVKLQATVQPMTSTPISLPLANSSIERQLKRKRENDSIYSADSSLESSGTKSTNSLSSISDDTTEIQDKPSKKARCMFTSKQITELEQCFLTNRFLPIEDRPMLAKRLKLSQQQVKTWFQNRRMKEKRLQKLGTTTEWQKMAQGTQFVSKTAQFPHEAGCQPLTLPGFLNFQHQYPGSPSTQIYDPMSLMYGYGLMSPVLYPEYSRPVYNGLSPQPLDQHRM</sequence>
<proteinExistence type="predicted"/>